<reference evidence="1 2" key="1">
    <citation type="journal article" date="2019" name="Int. J. Syst. Evol. Microbiol.">
        <title>The Global Catalogue of Microorganisms (GCM) 10K type strain sequencing project: providing services to taxonomists for standard genome sequencing and annotation.</title>
        <authorList>
            <consortium name="The Broad Institute Genomics Platform"/>
            <consortium name="The Broad Institute Genome Sequencing Center for Infectious Disease"/>
            <person name="Wu L."/>
            <person name="Ma J."/>
        </authorList>
    </citation>
    <scope>NUCLEOTIDE SEQUENCE [LARGE SCALE GENOMIC DNA]</scope>
    <source>
        <strain evidence="1 2">JCM 15395</strain>
    </source>
</reference>
<dbReference type="Proteomes" id="UP001500866">
    <property type="component" value="Unassembled WGS sequence"/>
</dbReference>
<evidence type="ECO:0000313" key="2">
    <source>
        <dbReference type="Proteomes" id="UP001500866"/>
    </source>
</evidence>
<name>A0ABN1FT64_9BACI</name>
<comment type="caution">
    <text evidence="1">The sequence shown here is derived from an EMBL/GenBank/DDBJ whole genome shotgun (WGS) entry which is preliminary data.</text>
</comment>
<evidence type="ECO:0000313" key="1">
    <source>
        <dbReference type="EMBL" id="GAA0596923.1"/>
    </source>
</evidence>
<organism evidence="1 2">
    <name type="scientific">Virgibacillus siamensis</name>
    <dbReference type="NCBI Taxonomy" id="480071"/>
    <lineage>
        <taxon>Bacteria</taxon>
        <taxon>Bacillati</taxon>
        <taxon>Bacillota</taxon>
        <taxon>Bacilli</taxon>
        <taxon>Bacillales</taxon>
        <taxon>Bacillaceae</taxon>
        <taxon>Virgibacillus</taxon>
    </lineage>
</organism>
<sequence>MQTWGLLGTRENHMFTRAFIKHLGGILSDLSHLLSAVQRIQFITRISIPEYPLVVNH</sequence>
<dbReference type="EMBL" id="BAAADS010000007">
    <property type="protein sequence ID" value="GAA0596923.1"/>
    <property type="molecule type" value="Genomic_DNA"/>
</dbReference>
<keyword evidence="2" id="KW-1185">Reference proteome</keyword>
<accession>A0ABN1FT64</accession>
<protein>
    <submittedName>
        <fullName evidence="1">Uncharacterized protein</fullName>
    </submittedName>
</protein>
<gene>
    <name evidence="1" type="ORF">GCM10009001_11320</name>
</gene>
<proteinExistence type="predicted"/>